<sequence length="162" mass="17593">MGFKLTELTESSPSAPPPSGFVVLESSVDWLHPVQWLPLATLILAKPMMVTRQVPFLLCWDEAMLSFWAIGFLGQKVFKGKKDGPFEKEFSVSEAPIPYDNSGYSNCDSTRWTNVGGPILVGGMPIYSSSEVPISGINTEGVVNRIRQSADSPPDPDAEGSD</sequence>
<dbReference type="EMBL" id="AVOT02030973">
    <property type="protein sequence ID" value="MBW0524325.1"/>
    <property type="molecule type" value="Genomic_DNA"/>
</dbReference>
<comment type="caution">
    <text evidence="1">The sequence shown here is derived from an EMBL/GenBank/DDBJ whole genome shotgun (WGS) entry which is preliminary data.</text>
</comment>
<accession>A0A9Q3EJT8</accession>
<dbReference type="Proteomes" id="UP000765509">
    <property type="component" value="Unassembled WGS sequence"/>
</dbReference>
<gene>
    <name evidence="1" type="ORF">O181_064040</name>
</gene>
<evidence type="ECO:0000313" key="1">
    <source>
        <dbReference type="EMBL" id="MBW0524325.1"/>
    </source>
</evidence>
<keyword evidence="2" id="KW-1185">Reference proteome</keyword>
<name>A0A9Q3EJT8_9BASI</name>
<organism evidence="1 2">
    <name type="scientific">Austropuccinia psidii MF-1</name>
    <dbReference type="NCBI Taxonomy" id="1389203"/>
    <lineage>
        <taxon>Eukaryota</taxon>
        <taxon>Fungi</taxon>
        <taxon>Dikarya</taxon>
        <taxon>Basidiomycota</taxon>
        <taxon>Pucciniomycotina</taxon>
        <taxon>Pucciniomycetes</taxon>
        <taxon>Pucciniales</taxon>
        <taxon>Sphaerophragmiaceae</taxon>
        <taxon>Austropuccinia</taxon>
    </lineage>
</organism>
<reference evidence="1" key="1">
    <citation type="submission" date="2021-03" db="EMBL/GenBank/DDBJ databases">
        <title>Draft genome sequence of rust myrtle Austropuccinia psidii MF-1, a brazilian biotype.</title>
        <authorList>
            <person name="Quecine M.C."/>
            <person name="Pachon D.M.R."/>
            <person name="Bonatelli M.L."/>
            <person name="Correr F.H."/>
            <person name="Franceschini L.M."/>
            <person name="Leite T.F."/>
            <person name="Margarido G.R.A."/>
            <person name="Almeida C.A."/>
            <person name="Ferrarezi J.A."/>
            <person name="Labate C.A."/>
        </authorList>
    </citation>
    <scope>NUCLEOTIDE SEQUENCE</scope>
    <source>
        <strain evidence="1">MF-1</strain>
    </source>
</reference>
<evidence type="ECO:0000313" key="2">
    <source>
        <dbReference type="Proteomes" id="UP000765509"/>
    </source>
</evidence>
<dbReference type="AlphaFoldDB" id="A0A9Q3EJT8"/>
<protein>
    <submittedName>
        <fullName evidence="1">Uncharacterized protein</fullName>
    </submittedName>
</protein>
<proteinExistence type="predicted"/>